<evidence type="ECO:0000313" key="2">
    <source>
        <dbReference type="EMBL" id="QHN35388.1"/>
    </source>
</evidence>
<feature type="transmembrane region" description="Helical" evidence="1">
    <location>
        <begin position="178"/>
        <end position="196"/>
    </location>
</feature>
<protein>
    <recommendedName>
        <fullName evidence="4">Glycosyltransferase RgtA/B/C/D-like domain-containing protein</fullName>
    </recommendedName>
</protein>
<keyword evidence="1" id="KW-1133">Transmembrane helix</keyword>
<feature type="transmembrane region" description="Helical" evidence="1">
    <location>
        <begin position="62"/>
        <end position="80"/>
    </location>
</feature>
<name>A0ABX6IHP0_9ACTN</name>
<feature type="transmembrane region" description="Helical" evidence="1">
    <location>
        <begin position="260"/>
        <end position="277"/>
    </location>
</feature>
<keyword evidence="3" id="KW-1185">Reference proteome</keyword>
<accession>A0ABX6IHP0</accession>
<dbReference type="RefSeq" id="WP_213249586.1">
    <property type="nucleotide sequence ID" value="NZ_CP045806.1"/>
</dbReference>
<dbReference type="Proteomes" id="UP001059836">
    <property type="component" value="Chromosome"/>
</dbReference>
<evidence type="ECO:0008006" key="4">
    <source>
        <dbReference type="Google" id="ProtNLM"/>
    </source>
</evidence>
<sequence>MVLLTWGTTPDDGFITLRIAHNLLHHGEPVFNLGDKVEGYSSPLHLLVAALVTILPADYTGLILKVIGVAFGAAVLWPTARLAANVGLGPRGRLASTVGVALSWNLAASASNLLESSMNVLLIVLLLAALTSFSYRHAAGWAGLLVLVRPESVLMVAAIAIGWTLLNRAEPVARRTRWIIAPTVVAVVLLAYRLIYFGELMPNTYYAKEVPIADAINWGNEYIVHAQPWWGTISVLGLLALYLQLGLGVTALVSWWRHSPILLVLPLVVAVQAAFIFRSGGDWMWGARHYAAVTPIVTVMAVYGAKIVAQAIASSTTGSPVAGRTAVGTAIVGVLLICIAGPGQETVNPAWNTRGVDNGSLVADGGYGPYSASWIESVRLTSCLPEGATVSFSEVGYFGYINRELTVIDVRGLTNSAIAKNAAPGIRIRTGVHDPNWQEQGSVVGAELLRRRPDVIVTIDTDNPPANLYSGTYDFVSTREVFGKGETDGALHLNVYRLHTAPDYLCLHG</sequence>
<proteinExistence type="predicted"/>
<keyword evidence="1" id="KW-0812">Transmembrane</keyword>
<keyword evidence="1" id="KW-0472">Membrane</keyword>
<feature type="transmembrane region" description="Helical" evidence="1">
    <location>
        <begin position="141"/>
        <end position="166"/>
    </location>
</feature>
<organism evidence="2 3">
    <name type="scientific">Gordonia pseudamarae</name>
    <dbReference type="NCBI Taxonomy" id="2831662"/>
    <lineage>
        <taxon>Bacteria</taxon>
        <taxon>Bacillati</taxon>
        <taxon>Actinomycetota</taxon>
        <taxon>Actinomycetes</taxon>
        <taxon>Mycobacteriales</taxon>
        <taxon>Gordoniaceae</taxon>
        <taxon>Gordonia</taxon>
    </lineage>
</organism>
<feature type="transmembrane region" description="Helical" evidence="1">
    <location>
        <begin position="229"/>
        <end position="253"/>
    </location>
</feature>
<feature type="transmembrane region" description="Helical" evidence="1">
    <location>
        <begin position="321"/>
        <end position="343"/>
    </location>
</feature>
<gene>
    <name evidence="2" type="ORF">GII31_11295</name>
</gene>
<feature type="transmembrane region" description="Helical" evidence="1">
    <location>
        <begin position="117"/>
        <end position="135"/>
    </location>
</feature>
<dbReference type="EMBL" id="CP045809">
    <property type="protein sequence ID" value="QHN35388.1"/>
    <property type="molecule type" value="Genomic_DNA"/>
</dbReference>
<evidence type="ECO:0000256" key="1">
    <source>
        <dbReference type="SAM" id="Phobius"/>
    </source>
</evidence>
<reference evidence="2" key="1">
    <citation type="journal article" date="2021" name="Nat. Microbiol.">
        <title>Cocultivation of an ultrasmall environmental parasitic bacterium with lytic ability against bacteria associated with wastewater foams.</title>
        <authorList>
            <person name="Batinovic S."/>
            <person name="Rose J.J.A."/>
            <person name="Ratcliffe J."/>
            <person name="Seviour R.J."/>
            <person name="Petrovski S."/>
        </authorList>
    </citation>
    <scope>NUCLEOTIDE SEQUENCE</scope>
    <source>
        <strain evidence="2">CON9</strain>
    </source>
</reference>
<feature type="transmembrane region" description="Helical" evidence="1">
    <location>
        <begin position="289"/>
        <end position="309"/>
    </location>
</feature>
<evidence type="ECO:0000313" key="3">
    <source>
        <dbReference type="Proteomes" id="UP001059836"/>
    </source>
</evidence>